<dbReference type="eggNOG" id="COG1595">
    <property type="taxonomic scope" value="Bacteria"/>
</dbReference>
<dbReference type="Gene3D" id="1.10.1740.10">
    <property type="match status" value="1"/>
</dbReference>
<dbReference type="InterPro" id="IPR007627">
    <property type="entry name" value="RNA_pol_sigma70_r2"/>
</dbReference>
<proteinExistence type="inferred from homology"/>
<dbReference type="InterPro" id="IPR039425">
    <property type="entry name" value="RNA_pol_sigma-70-like"/>
</dbReference>
<dbReference type="SUPFAM" id="SSF88946">
    <property type="entry name" value="Sigma2 domain of RNA polymerase sigma factors"/>
    <property type="match status" value="1"/>
</dbReference>
<dbReference type="InterPro" id="IPR013249">
    <property type="entry name" value="RNA_pol_sigma70_r4_t2"/>
</dbReference>
<dbReference type="PATRIC" id="fig|1094508.3.peg.932"/>
<dbReference type="BioCyc" id="TSAC1094508:GLMA-932-MONOMER"/>
<dbReference type="InterPro" id="IPR036388">
    <property type="entry name" value="WH-like_DNA-bd_sf"/>
</dbReference>
<name>I3VTU3_THESW</name>
<dbReference type="Pfam" id="PF04542">
    <property type="entry name" value="Sigma70_r2"/>
    <property type="match status" value="1"/>
</dbReference>
<feature type="domain" description="RNA polymerase sigma factor 70 region 4 type 2" evidence="6">
    <location>
        <begin position="124"/>
        <end position="173"/>
    </location>
</feature>
<dbReference type="AlphaFoldDB" id="I3VTU3"/>
<dbReference type="STRING" id="1094508.Tsac_0922"/>
<dbReference type="PANTHER" id="PTHR43133">
    <property type="entry name" value="RNA POLYMERASE ECF-TYPE SIGMA FACTO"/>
    <property type="match status" value="1"/>
</dbReference>
<evidence type="ECO:0000256" key="3">
    <source>
        <dbReference type="ARBA" id="ARBA00023082"/>
    </source>
</evidence>
<comment type="similarity">
    <text evidence="1">Belongs to the sigma-70 factor family. ECF subfamily.</text>
</comment>
<dbReference type="SUPFAM" id="SSF88659">
    <property type="entry name" value="Sigma3 and sigma4 domains of RNA polymerase sigma factors"/>
    <property type="match status" value="1"/>
</dbReference>
<reference evidence="7 8" key="1">
    <citation type="journal article" date="2014" name="Appl. Environ. Microbiol.">
        <title>Profile of Secreted Hydrolases, Associated Proteins, and SlpA in Thermoanaerobacterium saccharolyticum during the Degradation of Hemicellulose.</title>
        <authorList>
            <person name="Currie D.H."/>
            <person name="Guss A.M."/>
            <person name="Herring C.D."/>
            <person name="Giannone R.J."/>
            <person name="Johnson C.M."/>
            <person name="Lankford P.K."/>
            <person name="Brown S.D."/>
            <person name="Hettich R.L."/>
            <person name="Lynd L.R."/>
        </authorList>
    </citation>
    <scope>NUCLEOTIDE SEQUENCE [LARGE SCALE GENOMIC DNA]</scope>
    <source>
        <strain evidence="8">DSM 8691 / JW/SL-YS485</strain>
    </source>
</reference>
<dbReference type="PANTHER" id="PTHR43133:SF51">
    <property type="entry name" value="RNA POLYMERASE SIGMA FACTOR"/>
    <property type="match status" value="1"/>
</dbReference>
<evidence type="ECO:0000313" key="7">
    <source>
        <dbReference type="EMBL" id="AFK85938.1"/>
    </source>
</evidence>
<dbReference type="Gene3D" id="1.10.10.10">
    <property type="entry name" value="Winged helix-like DNA-binding domain superfamily/Winged helix DNA-binding domain"/>
    <property type="match status" value="1"/>
</dbReference>
<keyword evidence="4" id="KW-0804">Transcription</keyword>
<evidence type="ECO:0000259" key="5">
    <source>
        <dbReference type="Pfam" id="PF04542"/>
    </source>
</evidence>
<dbReference type="InterPro" id="IPR013325">
    <property type="entry name" value="RNA_pol_sigma_r2"/>
</dbReference>
<dbReference type="InterPro" id="IPR013324">
    <property type="entry name" value="RNA_pol_sigma_r3/r4-like"/>
</dbReference>
<gene>
    <name evidence="7" type="ordered locus">Tsac_0922</name>
</gene>
<evidence type="ECO:0000256" key="1">
    <source>
        <dbReference type="ARBA" id="ARBA00010641"/>
    </source>
</evidence>
<evidence type="ECO:0000313" key="8">
    <source>
        <dbReference type="Proteomes" id="UP000006178"/>
    </source>
</evidence>
<dbReference type="KEGG" id="tsh:Tsac_0922"/>
<dbReference type="GO" id="GO:0003677">
    <property type="term" value="F:DNA binding"/>
    <property type="evidence" value="ECO:0007669"/>
    <property type="project" value="InterPro"/>
</dbReference>
<dbReference type="EMBL" id="CP003184">
    <property type="protein sequence ID" value="AFK85938.1"/>
    <property type="molecule type" value="Genomic_DNA"/>
</dbReference>
<dbReference type="InterPro" id="IPR014284">
    <property type="entry name" value="RNA_pol_sigma-70_dom"/>
</dbReference>
<protein>
    <submittedName>
        <fullName evidence="7">RNA polymerase, sigma-24 subunit, ECF subfamily</fullName>
    </submittedName>
</protein>
<accession>I3VTU3</accession>
<evidence type="ECO:0000259" key="6">
    <source>
        <dbReference type="Pfam" id="PF08281"/>
    </source>
</evidence>
<dbReference type="GO" id="GO:0016987">
    <property type="term" value="F:sigma factor activity"/>
    <property type="evidence" value="ECO:0007669"/>
    <property type="project" value="UniProtKB-KW"/>
</dbReference>
<dbReference type="Proteomes" id="UP000006178">
    <property type="component" value="Chromosome"/>
</dbReference>
<keyword evidence="3" id="KW-0731">Sigma factor</keyword>
<dbReference type="GO" id="GO:0006352">
    <property type="term" value="P:DNA-templated transcription initiation"/>
    <property type="evidence" value="ECO:0007669"/>
    <property type="project" value="InterPro"/>
</dbReference>
<organism evidence="7 8">
    <name type="scientific">Thermoanaerobacterium saccharolyticum (strain DSM 8691 / JW/SL-YS485)</name>
    <dbReference type="NCBI Taxonomy" id="1094508"/>
    <lineage>
        <taxon>Bacteria</taxon>
        <taxon>Bacillati</taxon>
        <taxon>Bacillota</taxon>
        <taxon>Clostridia</taxon>
        <taxon>Thermoanaerobacterales</taxon>
        <taxon>Thermoanaerobacteraceae</taxon>
        <taxon>Thermoanaerobacterium</taxon>
    </lineage>
</organism>
<dbReference type="Pfam" id="PF08281">
    <property type="entry name" value="Sigma70_r4_2"/>
    <property type="match status" value="1"/>
</dbReference>
<dbReference type="NCBIfam" id="TIGR02937">
    <property type="entry name" value="sigma70-ECF"/>
    <property type="match status" value="1"/>
</dbReference>
<sequence>MSQNTVLMCLYNVSLMWEVFKILDSFKDIFDKYYFKICRQIALIINDDDKAQDIAQEVFIKLIKNPPHDDENIGGWLSKVAINQALNFIRSEKNLKSRELKVYQFNDDFASPEDIAIEKIEMDKVRKVLSKMDKRDMLCLVLKHSGYNYEEISISLGIKKSSVGTTIARAHKKFKELYEKEV</sequence>
<feature type="domain" description="RNA polymerase sigma-70 region 2" evidence="5">
    <location>
        <begin position="37"/>
        <end position="93"/>
    </location>
</feature>
<keyword evidence="2" id="KW-0805">Transcription regulation</keyword>
<keyword evidence="8" id="KW-1185">Reference proteome</keyword>
<evidence type="ECO:0000256" key="4">
    <source>
        <dbReference type="ARBA" id="ARBA00023163"/>
    </source>
</evidence>
<evidence type="ECO:0000256" key="2">
    <source>
        <dbReference type="ARBA" id="ARBA00023015"/>
    </source>
</evidence>